<proteinExistence type="predicted"/>
<organism evidence="1 2">
    <name type="scientific">Araneus ventricosus</name>
    <name type="common">Orbweaver spider</name>
    <name type="synonym">Epeira ventricosa</name>
    <dbReference type="NCBI Taxonomy" id="182803"/>
    <lineage>
        <taxon>Eukaryota</taxon>
        <taxon>Metazoa</taxon>
        <taxon>Ecdysozoa</taxon>
        <taxon>Arthropoda</taxon>
        <taxon>Chelicerata</taxon>
        <taxon>Arachnida</taxon>
        <taxon>Araneae</taxon>
        <taxon>Araneomorphae</taxon>
        <taxon>Entelegynae</taxon>
        <taxon>Araneoidea</taxon>
        <taxon>Araneidae</taxon>
        <taxon>Araneus</taxon>
    </lineage>
</organism>
<dbReference type="EMBL" id="BGPR01001744">
    <property type="protein sequence ID" value="GBM60906.1"/>
    <property type="molecule type" value="Genomic_DNA"/>
</dbReference>
<keyword evidence="2" id="KW-1185">Reference proteome</keyword>
<sequence length="89" mass="9996">MASNITINLLNKSTSTPVIREAIWEENSGSEKKRLAIFPSFHVPKRCFGLSRSNPSSPLNFLWVFSLMPPTIPFSSSFSPVTYGILYDK</sequence>
<dbReference type="AlphaFoldDB" id="A0A4Y2H7L4"/>
<dbReference type="Proteomes" id="UP000499080">
    <property type="component" value="Unassembled WGS sequence"/>
</dbReference>
<evidence type="ECO:0000313" key="2">
    <source>
        <dbReference type="Proteomes" id="UP000499080"/>
    </source>
</evidence>
<protein>
    <submittedName>
        <fullName evidence="1">Uncharacterized protein</fullName>
    </submittedName>
</protein>
<name>A0A4Y2H7L4_ARAVE</name>
<evidence type="ECO:0000313" key="1">
    <source>
        <dbReference type="EMBL" id="GBM60906.1"/>
    </source>
</evidence>
<reference evidence="1 2" key="1">
    <citation type="journal article" date="2019" name="Sci. Rep.">
        <title>Orb-weaving spider Araneus ventricosus genome elucidates the spidroin gene catalogue.</title>
        <authorList>
            <person name="Kono N."/>
            <person name="Nakamura H."/>
            <person name="Ohtoshi R."/>
            <person name="Moran D.A.P."/>
            <person name="Shinohara A."/>
            <person name="Yoshida Y."/>
            <person name="Fujiwara M."/>
            <person name="Mori M."/>
            <person name="Tomita M."/>
            <person name="Arakawa K."/>
        </authorList>
    </citation>
    <scope>NUCLEOTIDE SEQUENCE [LARGE SCALE GENOMIC DNA]</scope>
</reference>
<gene>
    <name evidence="1" type="ORF">AVEN_235167_1</name>
</gene>
<accession>A0A4Y2H7L4</accession>
<comment type="caution">
    <text evidence="1">The sequence shown here is derived from an EMBL/GenBank/DDBJ whole genome shotgun (WGS) entry which is preliminary data.</text>
</comment>